<keyword evidence="1" id="KW-0472">Membrane</keyword>
<keyword evidence="1" id="KW-1133">Transmembrane helix</keyword>
<keyword evidence="3" id="KW-1185">Reference proteome</keyword>
<dbReference type="EMBL" id="BJYY01000018">
    <property type="protein sequence ID" value="GEO35234.1"/>
    <property type="molecule type" value="Genomic_DNA"/>
</dbReference>
<evidence type="ECO:0000313" key="3">
    <source>
        <dbReference type="Proteomes" id="UP000321181"/>
    </source>
</evidence>
<keyword evidence="1" id="KW-0812">Transmembrane</keyword>
<name>A0A512DFH2_9CELL</name>
<sequence length="132" mass="14520">MLLDVVLLAAGAGVLAASVRRRRGRSGGRAWAQEQFSRQGWLFCMPGIGLMLVAAALLRIGGAVDLVALTVVAVVAFFVGAAVFFWGALFLPAPAWALPAWLRPVVARERREVRERREDRRRRRAGKREGAR</sequence>
<evidence type="ECO:0000256" key="1">
    <source>
        <dbReference type="SAM" id="Phobius"/>
    </source>
</evidence>
<feature type="transmembrane region" description="Helical" evidence="1">
    <location>
        <begin position="67"/>
        <end position="91"/>
    </location>
</feature>
<proteinExistence type="predicted"/>
<evidence type="ECO:0000313" key="2">
    <source>
        <dbReference type="EMBL" id="GEO35234.1"/>
    </source>
</evidence>
<comment type="caution">
    <text evidence="2">The sequence shown here is derived from an EMBL/GenBank/DDBJ whole genome shotgun (WGS) entry which is preliminary data.</text>
</comment>
<feature type="transmembrane region" description="Helical" evidence="1">
    <location>
        <begin position="40"/>
        <end position="60"/>
    </location>
</feature>
<dbReference type="Proteomes" id="UP000321181">
    <property type="component" value="Unassembled WGS sequence"/>
</dbReference>
<protein>
    <submittedName>
        <fullName evidence="2">Uncharacterized protein</fullName>
    </submittedName>
</protein>
<accession>A0A512DFH2</accession>
<dbReference type="AlphaFoldDB" id="A0A512DFH2"/>
<reference evidence="2 3" key="1">
    <citation type="submission" date="2019-07" db="EMBL/GenBank/DDBJ databases">
        <title>Whole genome shotgun sequence of Cellulomonas aerilata NBRC 106308.</title>
        <authorList>
            <person name="Hosoyama A."/>
            <person name="Uohara A."/>
            <person name="Ohji S."/>
            <person name="Ichikawa N."/>
        </authorList>
    </citation>
    <scope>NUCLEOTIDE SEQUENCE [LARGE SCALE GENOMIC DNA]</scope>
    <source>
        <strain evidence="2 3">NBRC 106308</strain>
    </source>
</reference>
<organism evidence="2 3">
    <name type="scientific">Cellulomonas aerilata</name>
    <dbReference type="NCBI Taxonomy" id="515326"/>
    <lineage>
        <taxon>Bacteria</taxon>
        <taxon>Bacillati</taxon>
        <taxon>Actinomycetota</taxon>
        <taxon>Actinomycetes</taxon>
        <taxon>Micrococcales</taxon>
        <taxon>Cellulomonadaceae</taxon>
        <taxon>Cellulomonas</taxon>
    </lineage>
</organism>
<gene>
    <name evidence="2" type="ORF">CAE01nite_29590</name>
</gene>